<evidence type="ECO:0000256" key="3">
    <source>
        <dbReference type="ARBA" id="ARBA00022833"/>
    </source>
</evidence>
<feature type="domain" description="Enoyl reductase (ER)" evidence="6">
    <location>
        <begin position="13"/>
        <end position="327"/>
    </location>
</feature>
<dbReference type="GO" id="GO:0008270">
    <property type="term" value="F:zinc ion binding"/>
    <property type="evidence" value="ECO:0007669"/>
    <property type="project" value="InterPro"/>
</dbReference>
<evidence type="ECO:0000313" key="7">
    <source>
        <dbReference type="EMBL" id="KAE9983416.1"/>
    </source>
</evidence>
<evidence type="ECO:0000313" key="11">
    <source>
        <dbReference type="Proteomes" id="UP000490939"/>
    </source>
</evidence>
<dbReference type="EMBL" id="WNWQ01000029">
    <property type="protein sequence ID" value="KAE9983416.1"/>
    <property type="molecule type" value="Genomic_DNA"/>
</dbReference>
<keyword evidence="2 5" id="KW-0479">Metal-binding</keyword>
<comment type="caution">
    <text evidence="9">The sequence shown here is derived from an EMBL/GenBank/DDBJ whole genome shotgun (WGS) entry which is preliminary data.</text>
</comment>
<dbReference type="PROSITE" id="PS00065">
    <property type="entry name" value="D_2_HYDROXYACID_DH_1"/>
    <property type="match status" value="1"/>
</dbReference>
<organism evidence="9 11">
    <name type="scientific">Venturia inaequalis</name>
    <name type="common">Apple scab fungus</name>
    <dbReference type="NCBI Taxonomy" id="5025"/>
    <lineage>
        <taxon>Eukaryota</taxon>
        <taxon>Fungi</taxon>
        <taxon>Dikarya</taxon>
        <taxon>Ascomycota</taxon>
        <taxon>Pezizomycotina</taxon>
        <taxon>Dothideomycetes</taxon>
        <taxon>Pleosporomycetidae</taxon>
        <taxon>Venturiales</taxon>
        <taxon>Venturiaceae</taxon>
        <taxon>Venturia</taxon>
    </lineage>
</organism>
<evidence type="ECO:0000256" key="4">
    <source>
        <dbReference type="ARBA" id="ARBA00023002"/>
    </source>
</evidence>
<reference evidence="9 11" key="1">
    <citation type="submission" date="2019-07" db="EMBL/GenBank/DDBJ databases">
        <title>Venturia inaequalis Genome Resource.</title>
        <authorList>
            <person name="Lichtner F.J."/>
        </authorList>
    </citation>
    <scope>NUCLEOTIDE SEQUENCE [LARGE SCALE GENOMIC DNA]</scope>
    <source>
        <strain evidence="8 10">120213</strain>
        <strain evidence="7">Bline_iso_100314</strain>
        <strain evidence="9 11">DMI_063113</strain>
    </source>
</reference>
<dbReference type="GO" id="GO:0016616">
    <property type="term" value="F:oxidoreductase activity, acting on the CH-OH group of donors, NAD or NADP as acceptor"/>
    <property type="evidence" value="ECO:0007669"/>
    <property type="project" value="InterPro"/>
</dbReference>
<evidence type="ECO:0000259" key="6">
    <source>
        <dbReference type="SMART" id="SM00829"/>
    </source>
</evidence>
<dbReference type="OrthoDB" id="1879366at2759"/>
<name>A0A8H3ZHD0_VENIN</name>
<evidence type="ECO:0000313" key="9">
    <source>
        <dbReference type="EMBL" id="KAE9992051.1"/>
    </source>
</evidence>
<dbReference type="InterPro" id="IPR002328">
    <property type="entry name" value="ADH_Zn_CS"/>
</dbReference>
<dbReference type="Pfam" id="PF00107">
    <property type="entry name" value="ADH_zinc_N"/>
    <property type="match status" value="1"/>
</dbReference>
<comment type="similarity">
    <text evidence="5">Belongs to the zinc-containing alcohol dehydrogenase family.</text>
</comment>
<gene>
    <name evidence="7" type="ORF">BLS_004386</name>
    <name evidence="9" type="ORF">EG327_010262</name>
    <name evidence="8" type="ORF">EG328_003402</name>
</gene>
<dbReference type="Pfam" id="PF08240">
    <property type="entry name" value="ADH_N"/>
    <property type="match status" value="1"/>
</dbReference>
<dbReference type="InterPro" id="IPR013154">
    <property type="entry name" value="ADH-like_N"/>
</dbReference>
<dbReference type="EMBL" id="WNWR01000072">
    <property type="protein sequence ID" value="KAE9992051.1"/>
    <property type="molecule type" value="Genomic_DNA"/>
</dbReference>
<protein>
    <recommendedName>
        <fullName evidence="6">Enoyl reductase (ER) domain-containing protein</fullName>
    </recommendedName>
</protein>
<dbReference type="InterPro" id="IPR013149">
    <property type="entry name" value="ADH-like_C"/>
</dbReference>
<dbReference type="SUPFAM" id="SSF50129">
    <property type="entry name" value="GroES-like"/>
    <property type="match status" value="1"/>
</dbReference>
<dbReference type="Proteomes" id="UP000490939">
    <property type="component" value="Unassembled WGS sequence"/>
</dbReference>
<dbReference type="PANTHER" id="PTHR42683">
    <property type="entry name" value="ALDEHYDE REDUCTASE"/>
    <property type="match status" value="1"/>
</dbReference>
<dbReference type="InterPro" id="IPR047109">
    <property type="entry name" value="CAD-like"/>
</dbReference>
<dbReference type="InterPro" id="IPR011032">
    <property type="entry name" value="GroES-like_sf"/>
</dbReference>
<evidence type="ECO:0000256" key="5">
    <source>
        <dbReference type="RuleBase" id="RU361277"/>
    </source>
</evidence>
<evidence type="ECO:0000313" key="10">
    <source>
        <dbReference type="Proteomes" id="UP000447873"/>
    </source>
</evidence>
<dbReference type="AlphaFoldDB" id="A0A8H3ZHD0"/>
<dbReference type="SMART" id="SM00829">
    <property type="entry name" value="PKS_ER"/>
    <property type="match status" value="1"/>
</dbReference>
<dbReference type="Gene3D" id="3.40.50.720">
    <property type="entry name" value="NAD(P)-binding Rossmann-like Domain"/>
    <property type="match status" value="1"/>
</dbReference>
<dbReference type="Proteomes" id="UP000447873">
    <property type="component" value="Unassembled WGS sequence"/>
</dbReference>
<dbReference type="Proteomes" id="UP000433883">
    <property type="component" value="Unassembled WGS sequence"/>
</dbReference>
<dbReference type="InterPro" id="IPR036291">
    <property type="entry name" value="NAD(P)-bd_dom_sf"/>
</dbReference>
<proteinExistence type="inferred from homology"/>
<keyword evidence="4" id="KW-0560">Oxidoreductase</keyword>
<dbReference type="FunFam" id="3.40.50.720:FF:000022">
    <property type="entry name" value="Cinnamyl alcohol dehydrogenase"/>
    <property type="match status" value="1"/>
</dbReference>
<dbReference type="Gene3D" id="3.90.180.10">
    <property type="entry name" value="Medium-chain alcohol dehydrogenases, catalytic domain"/>
    <property type="match status" value="1"/>
</dbReference>
<evidence type="ECO:0000256" key="2">
    <source>
        <dbReference type="ARBA" id="ARBA00022723"/>
    </source>
</evidence>
<evidence type="ECO:0000313" key="8">
    <source>
        <dbReference type="EMBL" id="KAE9987269.1"/>
    </source>
</evidence>
<dbReference type="CDD" id="cd05283">
    <property type="entry name" value="CAD1"/>
    <property type="match status" value="1"/>
</dbReference>
<comment type="cofactor">
    <cofactor evidence="1 5">
        <name>Zn(2+)</name>
        <dbReference type="ChEBI" id="CHEBI:29105"/>
    </cofactor>
</comment>
<dbReference type="EMBL" id="WNWS01000020">
    <property type="protein sequence ID" value="KAE9987269.1"/>
    <property type="molecule type" value="Genomic_DNA"/>
</dbReference>
<sequence length="336" mass="36387">MVDFTVFKGSKGGAIQKATTTRTVGPHEVLVEVTHSGLCGTDAHFKEAPVGLGHEGAGTVKEIGERATLFKVGDRVGWGYQHDACGHCKQCLTGTETLCPERKMFGESDLDQGSMATAAVWNENFLFKIPDSIENKFAAPLMCGGATVWNVLSMYNVRSSDRVGVLGVGGLGHLAIQFAAKMGCEVVVFSSTDSKKEEAMKLGASEFYATKGLKEIKVEKPVNHLLVTTSFNPDWNLYLPVMAPGGTIYPLTVADIDFAIPQMGLLAYALRVQGSVVAPRAIQKEMLVFAGHHGIKPLIEEFPMDVEGIEKAFKHLEDGHMRYRGVIVNSETKPNL</sequence>
<keyword evidence="3 5" id="KW-0862">Zinc</keyword>
<accession>A0A8H3ZHD0</accession>
<evidence type="ECO:0000256" key="1">
    <source>
        <dbReference type="ARBA" id="ARBA00001947"/>
    </source>
</evidence>
<dbReference type="InterPro" id="IPR020843">
    <property type="entry name" value="ER"/>
</dbReference>
<dbReference type="SUPFAM" id="SSF51735">
    <property type="entry name" value="NAD(P)-binding Rossmann-fold domains"/>
    <property type="match status" value="1"/>
</dbReference>
<dbReference type="InterPro" id="IPR029752">
    <property type="entry name" value="D-isomer_DH_CS1"/>
</dbReference>
<keyword evidence="11" id="KW-1185">Reference proteome</keyword>
<dbReference type="PROSITE" id="PS00059">
    <property type="entry name" value="ADH_ZINC"/>
    <property type="match status" value="1"/>
</dbReference>